<organism evidence="2 3">
    <name type="scientific">Paramecium primaurelia</name>
    <dbReference type="NCBI Taxonomy" id="5886"/>
    <lineage>
        <taxon>Eukaryota</taxon>
        <taxon>Sar</taxon>
        <taxon>Alveolata</taxon>
        <taxon>Ciliophora</taxon>
        <taxon>Intramacronucleata</taxon>
        <taxon>Oligohymenophorea</taxon>
        <taxon>Peniculida</taxon>
        <taxon>Parameciidae</taxon>
        <taxon>Paramecium</taxon>
    </lineage>
</organism>
<feature type="signal peptide" evidence="1">
    <location>
        <begin position="1"/>
        <end position="16"/>
    </location>
</feature>
<sequence>MILLIVLVYTTHQTLIYQFHANSAIRDEWQDPFNNFDFNTCGGIQYFGKSTSDDWIVISRIFVDLEPHSHIIVDAEYLNIDYNYKPNFYIDEQYINYQSVISSSQLCGNIQFDYINTISIIRQHNRRTVWIYIAQYYAGGGLISLRLSMIKCQYDVLDAQRIIIQFVYNGNCINIHLIRN</sequence>
<keyword evidence="3" id="KW-1185">Reference proteome</keyword>
<dbReference type="PANTHER" id="PTHR39767">
    <property type="entry name" value="CALCIUM/CALMODULIN-BINDING MEMBRANE PROTEIN PCM4-RELATED"/>
    <property type="match status" value="1"/>
</dbReference>
<comment type="caution">
    <text evidence="2">The sequence shown here is derived from an EMBL/GenBank/DDBJ whole genome shotgun (WGS) entry which is preliminary data.</text>
</comment>
<gene>
    <name evidence="2" type="ORF">PPRIM_AZ9-3.1.T2140001</name>
</gene>
<evidence type="ECO:0000256" key="1">
    <source>
        <dbReference type="SAM" id="SignalP"/>
    </source>
</evidence>
<dbReference type="PANTHER" id="PTHR39767:SF2">
    <property type="entry name" value="CHROMOSOME UNDETERMINED SCAFFOLD_1, WHOLE GENOME SHOTGUN SEQUENCE"/>
    <property type="match status" value="1"/>
</dbReference>
<keyword evidence="1" id="KW-0732">Signal</keyword>
<reference evidence="2" key="1">
    <citation type="submission" date="2021-01" db="EMBL/GenBank/DDBJ databases">
        <authorList>
            <consortium name="Genoscope - CEA"/>
            <person name="William W."/>
        </authorList>
    </citation>
    <scope>NUCLEOTIDE SEQUENCE</scope>
</reference>
<evidence type="ECO:0000313" key="2">
    <source>
        <dbReference type="EMBL" id="CAD8117870.1"/>
    </source>
</evidence>
<accession>A0A8S1QTJ9</accession>
<dbReference type="Proteomes" id="UP000688137">
    <property type="component" value="Unassembled WGS sequence"/>
</dbReference>
<evidence type="ECO:0000313" key="3">
    <source>
        <dbReference type="Proteomes" id="UP000688137"/>
    </source>
</evidence>
<protein>
    <submittedName>
        <fullName evidence="2">Uncharacterized protein</fullName>
    </submittedName>
</protein>
<feature type="chain" id="PRO_5035777270" evidence="1">
    <location>
        <begin position="17"/>
        <end position="180"/>
    </location>
</feature>
<dbReference type="EMBL" id="CAJJDM010000223">
    <property type="protein sequence ID" value="CAD8117870.1"/>
    <property type="molecule type" value="Genomic_DNA"/>
</dbReference>
<dbReference type="AlphaFoldDB" id="A0A8S1QTJ9"/>
<proteinExistence type="predicted"/>
<name>A0A8S1QTJ9_PARPR</name>